<proteinExistence type="predicted"/>
<dbReference type="InterPro" id="IPR000210">
    <property type="entry name" value="BTB/POZ_dom"/>
</dbReference>
<evidence type="ECO:0000259" key="1">
    <source>
        <dbReference type="PROSITE" id="PS50097"/>
    </source>
</evidence>
<dbReference type="EMBL" id="KL197716">
    <property type="protein sequence ID" value="KDQ59005.1"/>
    <property type="molecule type" value="Genomic_DNA"/>
</dbReference>
<feature type="non-terminal residue" evidence="2">
    <location>
        <position position="154"/>
    </location>
</feature>
<dbReference type="Gene3D" id="3.30.710.10">
    <property type="entry name" value="Potassium Channel Kv1.1, Chain A"/>
    <property type="match status" value="1"/>
</dbReference>
<dbReference type="STRING" id="933084.A0A067PYP7"/>
<keyword evidence="3" id="KW-1185">Reference proteome</keyword>
<evidence type="ECO:0000313" key="2">
    <source>
        <dbReference type="EMBL" id="KDQ59005.1"/>
    </source>
</evidence>
<protein>
    <recommendedName>
        <fullName evidence="1">BTB domain-containing protein</fullName>
    </recommendedName>
</protein>
<name>A0A067PYP7_9AGAM</name>
<feature type="domain" description="BTB" evidence="1">
    <location>
        <begin position="1"/>
        <end position="61"/>
    </location>
</feature>
<evidence type="ECO:0000313" key="3">
    <source>
        <dbReference type="Proteomes" id="UP000027265"/>
    </source>
</evidence>
<accession>A0A067PYP7</accession>
<dbReference type="HOGENOM" id="CLU_047592_2_2_1"/>
<dbReference type="AlphaFoldDB" id="A0A067PYP7"/>
<organism evidence="2 3">
    <name type="scientific">Jaapia argillacea MUCL 33604</name>
    <dbReference type="NCBI Taxonomy" id="933084"/>
    <lineage>
        <taxon>Eukaryota</taxon>
        <taxon>Fungi</taxon>
        <taxon>Dikarya</taxon>
        <taxon>Basidiomycota</taxon>
        <taxon>Agaricomycotina</taxon>
        <taxon>Agaricomycetes</taxon>
        <taxon>Agaricomycetidae</taxon>
        <taxon>Jaapiales</taxon>
        <taxon>Jaapiaceae</taxon>
        <taxon>Jaapia</taxon>
    </lineage>
</organism>
<dbReference type="Proteomes" id="UP000027265">
    <property type="component" value="Unassembled WGS sequence"/>
</dbReference>
<dbReference type="Pfam" id="PF00651">
    <property type="entry name" value="BTB"/>
    <property type="match status" value="1"/>
</dbReference>
<reference evidence="3" key="1">
    <citation type="journal article" date="2014" name="Proc. Natl. Acad. Sci. U.S.A.">
        <title>Extensive sampling of basidiomycete genomes demonstrates inadequacy of the white-rot/brown-rot paradigm for wood decay fungi.</title>
        <authorList>
            <person name="Riley R."/>
            <person name="Salamov A.A."/>
            <person name="Brown D.W."/>
            <person name="Nagy L.G."/>
            <person name="Floudas D."/>
            <person name="Held B.W."/>
            <person name="Levasseur A."/>
            <person name="Lombard V."/>
            <person name="Morin E."/>
            <person name="Otillar R."/>
            <person name="Lindquist E.A."/>
            <person name="Sun H."/>
            <person name="LaButti K.M."/>
            <person name="Schmutz J."/>
            <person name="Jabbour D."/>
            <person name="Luo H."/>
            <person name="Baker S.E."/>
            <person name="Pisabarro A.G."/>
            <person name="Walton J.D."/>
            <person name="Blanchette R.A."/>
            <person name="Henrissat B."/>
            <person name="Martin F."/>
            <person name="Cullen D."/>
            <person name="Hibbett D.S."/>
            <person name="Grigoriev I.V."/>
        </authorList>
    </citation>
    <scope>NUCLEOTIDE SEQUENCE [LARGE SCALE GENOMIC DNA]</scope>
    <source>
        <strain evidence="3">MUCL 33604</strain>
    </source>
</reference>
<dbReference type="OrthoDB" id="2367075at2759"/>
<dbReference type="SUPFAM" id="SSF54695">
    <property type="entry name" value="POZ domain"/>
    <property type="match status" value="1"/>
</dbReference>
<sequence length="154" mass="17296">EDTLFRVHSFFFQRDSEFFRTLLANHGPASERNPVYLGGISIADFERFLGVLYPSHFSEHTASTVEEWTSILALATEWSFQTIRTLAIRELFPLASPVDKIVVGNRYGIPAWLKDAYVAVCARASALTDEEGEGLGLKEVIKISQMRQDVGRQG</sequence>
<feature type="non-terminal residue" evidence="2">
    <location>
        <position position="1"/>
    </location>
</feature>
<dbReference type="PROSITE" id="PS50097">
    <property type="entry name" value="BTB"/>
    <property type="match status" value="1"/>
</dbReference>
<gene>
    <name evidence="2" type="ORF">JAAARDRAFT_98282</name>
</gene>
<dbReference type="InParanoid" id="A0A067PYP7"/>
<dbReference type="InterPro" id="IPR011333">
    <property type="entry name" value="SKP1/BTB/POZ_sf"/>
</dbReference>